<name>A0ACC0AU08_CATRO</name>
<protein>
    <submittedName>
        <fullName evidence="1">Uncharacterized protein</fullName>
    </submittedName>
</protein>
<keyword evidence="2" id="KW-1185">Reference proteome</keyword>
<organism evidence="1 2">
    <name type="scientific">Catharanthus roseus</name>
    <name type="common">Madagascar periwinkle</name>
    <name type="synonym">Vinca rosea</name>
    <dbReference type="NCBI Taxonomy" id="4058"/>
    <lineage>
        <taxon>Eukaryota</taxon>
        <taxon>Viridiplantae</taxon>
        <taxon>Streptophyta</taxon>
        <taxon>Embryophyta</taxon>
        <taxon>Tracheophyta</taxon>
        <taxon>Spermatophyta</taxon>
        <taxon>Magnoliopsida</taxon>
        <taxon>eudicotyledons</taxon>
        <taxon>Gunneridae</taxon>
        <taxon>Pentapetalae</taxon>
        <taxon>asterids</taxon>
        <taxon>lamiids</taxon>
        <taxon>Gentianales</taxon>
        <taxon>Apocynaceae</taxon>
        <taxon>Rauvolfioideae</taxon>
        <taxon>Vinceae</taxon>
        <taxon>Catharanthinae</taxon>
        <taxon>Catharanthus</taxon>
    </lineage>
</organism>
<accession>A0ACC0AU08</accession>
<dbReference type="EMBL" id="CM044705">
    <property type="protein sequence ID" value="KAI5662941.1"/>
    <property type="molecule type" value="Genomic_DNA"/>
</dbReference>
<comment type="caution">
    <text evidence="1">The sequence shown here is derived from an EMBL/GenBank/DDBJ whole genome shotgun (WGS) entry which is preliminary data.</text>
</comment>
<evidence type="ECO:0000313" key="1">
    <source>
        <dbReference type="EMBL" id="KAI5662941.1"/>
    </source>
</evidence>
<reference evidence="2" key="1">
    <citation type="journal article" date="2023" name="Nat. Plants">
        <title>Single-cell RNA sequencing provides a high-resolution roadmap for understanding the multicellular compartmentation of specialized metabolism.</title>
        <authorList>
            <person name="Sun S."/>
            <person name="Shen X."/>
            <person name="Li Y."/>
            <person name="Li Y."/>
            <person name="Wang S."/>
            <person name="Li R."/>
            <person name="Zhang H."/>
            <person name="Shen G."/>
            <person name="Guo B."/>
            <person name="Wei J."/>
            <person name="Xu J."/>
            <person name="St-Pierre B."/>
            <person name="Chen S."/>
            <person name="Sun C."/>
        </authorList>
    </citation>
    <scope>NUCLEOTIDE SEQUENCE [LARGE SCALE GENOMIC DNA]</scope>
</reference>
<dbReference type="Proteomes" id="UP001060085">
    <property type="component" value="Linkage Group LG05"/>
</dbReference>
<evidence type="ECO:0000313" key="2">
    <source>
        <dbReference type="Proteomes" id="UP001060085"/>
    </source>
</evidence>
<sequence>MAPKKSVTLSSKSKWARVVGTLPDPNISPYPEYISQMAREWVAERASLKIIAPLLPISGHYNPDLVREFYANMTRKTNKDLQTIISTVKGVRIILDGKCLASILGIPDNGNSVTVDSNRKTIDEDPDWNFDIACSRFEIHDFPNLLHCALAYFFGHTLFQKGMALVKFRTKIINRTTIGYKFTTLNNCGYSWDKENQVWIPPFEEDRLRDRNLAGFHKIKKTNQTGLEASSSQPVEDYDEANEFYNPSDDEEDKAGAQNTIPIDAFQTEMRTAFEQLQINQKIQGMQLTEIVEYTRCYAYELAHQRALDHQEYNPCIEDNVILNGGGGEGGEFTIGKFFRLLVILSERNE</sequence>
<gene>
    <name evidence="1" type="ORF">M9H77_22264</name>
</gene>
<proteinExistence type="predicted"/>